<comment type="similarity">
    <text evidence="2">Belongs to the YkuD family.</text>
</comment>
<proteinExistence type="inferred from homology"/>
<organism evidence="10 11">
    <name type="scientific">Prosthecobacter fluviatilis</name>
    <dbReference type="NCBI Taxonomy" id="445931"/>
    <lineage>
        <taxon>Bacteria</taxon>
        <taxon>Pseudomonadati</taxon>
        <taxon>Verrucomicrobiota</taxon>
        <taxon>Verrucomicrobiia</taxon>
        <taxon>Verrucomicrobiales</taxon>
        <taxon>Verrucomicrobiaceae</taxon>
        <taxon>Prosthecobacter</taxon>
    </lineage>
</organism>
<dbReference type="SUPFAM" id="SSF141523">
    <property type="entry name" value="L,D-transpeptidase catalytic domain-like"/>
    <property type="match status" value="1"/>
</dbReference>
<evidence type="ECO:0000256" key="3">
    <source>
        <dbReference type="ARBA" id="ARBA00022679"/>
    </source>
</evidence>
<evidence type="ECO:0000256" key="2">
    <source>
        <dbReference type="ARBA" id="ARBA00005992"/>
    </source>
</evidence>
<feature type="region of interest" description="Disordered" evidence="8">
    <location>
        <begin position="38"/>
        <end position="100"/>
    </location>
</feature>
<dbReference type="InterPro" id="IPR005490">
    <property type="entry name" value="LD_TPept_cat_dom"/>
</dbReference>
<dbReference type="Pfam" id="PF03734">
    <property type="entry name" value="YkuD"/>
    <property type="match status" value="1"/>
</dbReference>
<comment type="pathway">
    <text evidence="1 7">Cell wall biogenesis; peptidoglycan biosynthesis.</text>
</comment>
<keyword evidence="5 7" id="KW-0573">Peptidoglycan synthesis</keyword>
<protein>
    <submittedName>
        <fullName evidence="10">Murein L,D-transpeptidase family protein</fullName>
        <ecNumber evidence="10">2.-.-.-</ecNumber>
    </submittedName>
</protein>
<dbReference type="PANTHER" id="PTHR36699">
    <property type="entry name" value="LD-TRANSPEPTIDASE"/>
    <property type="match status" value="1"/>
</dbReference>
<evidence type="ECO:0000313" key="11">
    <source>
        <dbReference type="Proteomes" id="UP001596052"/>
    </source>
</evidence>
<accession>A0ABW0KWE1</accession>
<keyword evidence="11" id="KW-1185">Reference proteome</keyword>
<feature type="domain" description="L,D-TPase catalytic" evidence="9">
    <location>
        <begin position="149"/>
        <end position="277"/>
    </location>
</feature>
<reference evidence="11" key="1">
    <citation type="journal article" date="2019" name="Int. J. Syst. Evol. Microbiol.">
        <title>The Global Catalogue of Microorganisms (GCM) 10K type strain sequencing project: providing services to taxonomists for standard genome sequencing and annotation.</title>
        <authorList>
            <consortium name="The Broad Institute Genomics Platform"/>
            <consortium name="The Broad Institute Genome Sequencing Center for Infectious Disease"/>
            <person name="Wu L."/>
            <person name="Ma J."/>
        </authorList>
    </citation>
    <scope>NUCLEOTIDE SEQUENCE [LARGE SCALE GENOMIC DNA]</scope>
    <source>
        <strain evidence="11">CGMCC 4.1469</strain>
    </source>
</reference>
<dbReference type="EC" id="2.-.-.-" evidence="10"/>
<dbReference type="RefSeq" id="WP_377169952.1">
    <property type="nucleotide sequence ID" value="NZ_JBHSMQ010000008.1"/>
</dbReference>
<evidence type="ECO:0000256" key="8">
    <source>
        <dbReference type="SAM" id="MobiDB-lite"/>
    </source>
</evidence>
<dbReference type="InterPro" id="IPR038063">
    <property type="entry name" value="Transpep_catalytic_dom"/>
</dbReference>
<sequence>MKMRALNFAAAIFAGVVLALCARAVRIAFQELTGSVPVHEMPHEPKPASQEQEASSKVSTPAPVPAPAPLPTITAMPPAPTPPDSRPSVHVPEMPPEPPPFSLPYPAPPEPAAWRSMAAEERLKDARARLLPKLREELAAKQCKLGLPAYLRLFKDSRELELWLQNGPKEWTLFRKYPIACFSGTLGPKTREGDMQAPEGFYNVTAKMLNPASKYHLAFNIGYPNDYDLAHKRTGNLIMVHGDVCSVGCFAMTDAVIEEIYLIVEAAVKDGGSVAVHSFPFRMTAERVQSADPTHLDFWRELVPAYEVFEKERRVPKISVEGGRYRAK</sequence>
<evidence type="ECO:0000256" key="5">
    <source>
        <dbReference type="ARBA" id="ARBA00022984"/>
    </source>
</evidence>
<dbReference type="EMBL" id="JBHSMQ010000008">
    <property type="protein sequence ID" value="MFC5457058.1"/>
    <property type="molecule type" value="Genomic_DNA"/>
</dbReference>
<dbReference type="CDD" id="cd16913">
    <property type="entry name" value="YkuD_like"/>
    <property type="match status" value="1"/>
</dbReference>
<evidence type="ECO:0000313" key="10">
    <source>
        <dbReference type="EMBL" id="MFC5457058.1"/>
    </source>
</evidence>
<keyword evidence="4 7" id="KW-0133">Cell shape</keyword>
<dbReference type="GO" id="GO:0016740">
    <property type="term" value="F:transferase activity"/>
    <property type="evidence" value="ECO:0007669"/>
    <property type="project" value="UniProtKB-KW"/>
</dbReference>
<name>A0ABW0KWE1_9BACT</name>
<dbReference type="Proteomes" id="UP001596052">
    <property type="component" value="Unassembled WGS sequence"/>
</dbReference>
<feature type="active site" description="Nucleophile" evidence="7">
    <location>
        <position position="249"/>
    </location>
</feature>
<evidence type="ECO:0000256" key="4">
    <source>
        <dbReference type="ARBA" id="ARBA00022960"/>
    </source>
</evidence>
<keyword evidence="3 10" id="KW-0808">Transferase</keyword>
<evidence type="ECO:0000259" key="9">
    <source>
        <dbReference type="PROSITE" id="PS52029"/>
    </source>
</evidence>
<evidence type="ECO:0000256" key="6">
    <source>
        <dbReference type="ARBA" id="ARBA00023316"/>
    </source>
</evidence>
<keyword evidence="6 7" id="KW-0961">Cell wall biogenesis/degradation</keyword>
<gene>
    <name evidence="10" type="ORF">ACFQDI_19480</name>
</gene>
<dbReference type="PROSITE" id="PS52029">
    <property type="entry name" value="LD_TPASE"/>
    <property type="match status" value="1"/>
</dbReference>
<evidence type="ECO:0000256" key="7">
    <source>
        <dbReference type="PROSITE-ProRule" id="PRU01373"/>
    </source>
</evidence>
<feature type="compositionally biased region" description="Polar residues" evidence="8">
    <location>
        <begin position="49"/>
        <end position="59"/>
    </location>
</feature>
<comment type="caution">
    <text evidence="10">The sequence shown here is derived from an EMBL/GenBank/DDBJ whole genome shotgun (WGS) entry which is preliminary data.</text>
</comment>
<dbReference type="PANTHER" id="PTHR36699:SF1">
    <property type="entry name" value="L,D-TRANSPEPTIDASE YAFK-RELATED"/>
    <property type="match status" value="1"/>
</dbReference>
<feature type="active site" description="Proton donor/acceptor" evidence="7">
    <location>
        <position position="241"/>
    </location>
</feature>
<evidence type="ECO:0000256" key="1">
    <source>
        <dbReference type="ARBA" id="ARBA00004752"/>
    </source>
</evidence>